<dbReference type="SUPFAM" id="SSF46785">
    <property type="entry name" value="Winged helix' DNA-binding domain"/>
    <property type="match status" value="1"/>
</dbReference>
<dbReference type="EMBL" id="BSYO01000028">
    <property type="protein sequence ID" value="GMH24739.1"/>
    <property type="molecule type" value="Genomic_DNA"/>
</dbReference>
<dbReference type="GO" id="GO:0005634">
    <property type="term" value="C:nucleus"/>
    <property type="evidence" value="ECO:0007669"/>
    <property type="project" value="UniProtKB-SubCell"/>
</dbReference>
<organism evidence="6 7">
    <name type="scientific">Nepenthes gracilis</name>
    <name type="common">Slender pitcher plant</name>
    <dbReference type="NCBI Taxonomy" id="150966"/>
    <lineage>
        <taxon>Eukaryota</taxon>
        <taxon>Viridiplantae</taxon>
        <taxon>Streptophyta</taxon>
        <taxon>Embryophyta</taxon>
        <taxon>Tracheophyta</taxon>
        <taxon>Spermatophyta</taxon>
        <taxon>Magnoliopsida</taxon>
        <taxon>eudicotyledons</taxon>
        <taxon>Gunneridae</taxon>
        <taxon>Pentapetalae</taxon>
        <taxon>Caryophyllales</taxon>
        <taxon>Nepenthaceae</taxon>
        <taxon>Nepenthes</taxon>
    </lineage>
</organism>
<dbReference type="Pfam" id="PF04825">
    <property type="entry name" value="Rad21_Rec8_N"/>
    <property type="match status" value="1"/>
</dbReference>
<evidence type="ECO:0008006" key="8">
    <source>
        <dbReference type="Google" id="ProtNLM"/>
    </source>
</evidence>
<dbReference type="InterPro" id="IPR006910">
    <property type="entry name" value="Rad21_Rec8_N"/>
</dbReference>
<accession>A0AAD3T998</accession>
<dbReference type="Proteomes" id="UP001279734">
    <property type="component" value="Unassembled WGS sequence"/>
</dbReference>
<dbReference type="GO" id="GO:1990414">
    <property type="term" value="P:replication-born double-strand break repair via sister chromatid exchange"/>
    <property type="evidence" value="ECO:0007669"/>
    <property type="project" value="TreeGrafter"/>
</dbReference>
<protein>
    <recommendedName>
        <fullName evidence="8">Sister chromatid cohesion 1 protein 2</fullName>
    </recommendedName>
</protein>
<gene>
    <name evidence="6" type="ORF">Nepgr_026582</name>
</gene>
<dbReference type="GO" id="GO:0007062">
    <property type="term" value="P:sister chromatid cohesion"/>
    <property type="evidence" value="ECO:0007669"/>
    <property type="project" value="InterPro"/>
</dbReference>
<dbReference type="InterPro" id="IPR039781">
    <property type="entry name" value="Rad21/Rec8-like"/>
</dbReference>
<dbReference type="Pfam" id="PF04824">
    <property type="entry name" value="Rad21_Rec8"/>
    <property type="match status" value="1"/>
</dbReference>
<dbReference type="GO" id="GO:0008278">
    <property type="term" value="C:cohesin complex"/>
    <property type="evidence" value="ECO:0007669"/>
    <property type="project" value="InterPro"/>
</dbReference>
<dbReference type="GO" id="GO:0003682">
    <property type="term" value="F:chromatin binding"/>
    <property type="evidence" value="ECO:0007669"/>
    <property type="project" value="TreeGrafter"/>
</dbReference>
<dbReference type="InterPro" id="IPR036390">
    <property type="entry name" value="WH_DNA-bd_sf"/>
</dbReference>
<reference evidence="6" key="1">
    <citation type="submission" date="2023-05" db="EMBL/GenBank/DDBJ databases">
        <title>Nepenthes gracilis genome sequencing.</title>
        <authorList>
            <person name="Fukushima K."/>
        </authorList>
    </citation>
    <scope>NUCLEOTIDE SEQUENCE</scope>
    <source>
        <strain evidence="6">SING2019-196</strain>
    </source>
</reference>
<name>A0AAD3T998_NEPGR</name>
<dbReference type="InterPro" id="IPR006909">
    <property type="entry name" value="Rad21/Rec8_C_eu"/>
</dbReference>
<comment type="subcellular location">
    <subcellularLocation>
        <location evidence="1">Nucleus</location>
    </subcellularLocation>
</comment>
<evidence type="ECO:0000259" key="5">
    <source>
        <dbReference type="Pfam" id="PF04825"/>
    </source>
</evidence>
<evidence type="ECO:0000256" key="2">
    <source>
        <dbReference type="ARBA" id="ARBA00009870"/>
    </source>
</evidence>
<dbReference type="PANTHER" id="PTHR12585:SF73">
    <property type="entry name" value="SISTER CHROMATID COHESION 1 PROTEIN 2"/>
    <property type="match status" value="1"/>
</dbReference>
<comment type="caution">
    <text evidence="6">The sequence shown here is derived from an EMBL/GenBank/DDBJ whole genome shotgun (WGS) entry which is preliminary data.</text>
</comment>
<evidence type="ECO:0000256" key="3">
    <source>
        <dbReference type="ARBA" id="ARBA00023242"/>
    </source>
</evidence>
<keyword evidence="3" id="KW-0539">Nucleus</keyword>
<feature type="domain" description="Rad21/Rec8-like protein N-terminal" evidence="5">
    <location>
        <begin position="1"/>
        <end position="93"/>
    </location>
</feature>
<keyword evidence="7" id="KW-1185">Reference proteome</keyword>
<evidence type="ECO:0000313" key="7">
    <source>
        <dbReference type="Proteomes" id="UP001279734"/>
    </source>
</evidence>
<proteinExistence type="inferred from homology"/>
<dbReference type="Gene3D" id="1.10.10.580">
    <property type="entry name" value="Structural maintenance of chromosome 1. Chain E"/>
    <property type="match status" value="1"/>
</dbReference>
<dbReference type="CDD" id="cd21793">
    <property type="entry name" value="Rad21_Rec8_M_AtSYN1-like"/>
    <property type="match status" value="1"/>
</dbReference>
<comment type="similarity">
    <text evidence="2">Belongs to the rad21 family.</text>
</comment>
<dbReference type="AlphaFoldDB" id="A0AAD3T998"/>
<evidence type="ECO:0000313" key="6">
    <source>
        <dbReference type="EMBL" id="GMH24739.1"/>
    </source>
</evidence>
<dbReference type="InterPro" id="IPR023093">
    <property type="entry name" value="ScpA-like_C"/>
</dbReference>
<dbReference type="PANTHER" id="PTHR12585">
    <property type="entry name" value="SCC1 / RAD21 FAMILY MEMBER"/>
    <property type="match status" value="1"/>
</dbReference>
<feature type="domain" description="Rad21/Rec8-like protein C-terminal eukaryotic" evidence="4">
    <location>
        <begin position="535"/>
        <end position="585"/>
    </location>
</feature>
<evidence type="ECO:0000259" key="4">
    <source>
        <dbReference type="Pfam" id="PF04824"/>
    </source>
</evidence>
<sequence>MFYSHFLLSRKGSLGAIWLAAFSFKRLKKHEVAQTDIPSCVDKILLDEMPSLTYRILAHLLLGVVRIFSKKVEYLFHDCHGIINEMNNFFGKKISSTNATLAPEFSITLPESYELDAFIVEAVDDASGGNVAQCEDIVLQEVWKNDGSGQYLLGKYGEFSVQPGTTTALPSQLSAEAFDQREMCCSVMTHEFAEVEENFIMLHTPPDRVLSPHLMETDGMVTSSGSNSNFLGMGKLRDVRFSQEDFVVFEMMFCQDDIENLGLITASGGAQNANVENGDLIENILSENYAHVAAESKELASTSKSSPGSGVQDARGAQTPEFLVVRTPASKECVKRLAKRKCMHDEIIVLSNKVLRQNIDDASSLVCKRRKAPHTVIDLWRFSRIPNLAKYFLEPLIPCAVLELRNFSYQKRPKNLEPVEITQPPFKPGVTISPRTPPGCKSTIAPETPVLSSLHKRAFGGLRIIDSDAEGSPYSFESARDKQAAYQEELNLNLMDEETDQIEDDGKELYGWSARTRTVARYLHKELMYQKRQNGREVVNLLLILRSRTKKENARLFYEILVLKSGEYLDVMQDKPYDGILVRQTDKMEATLGSC</sequence>
<evidence type="ECO:0000256" key="1">
    <source>
        <dbReference type="ARBA" id="ARBA00004123"/>
    </source>
</evidence>